<evidence type="ECO:0000256" key="5">
    <source>
        <dbReference type="ARBA" id="ARBA00048200"/>
    </source>
</evidence>
<dbReference type="PANTHER" id="PTHR10491">
    <property type="entry name" value="DTDP-4-DEHYDRORHAMNOSE REDUCTASE"/>
    <property type="match status" value="1"/>
</dbReference>
<dbReference type="AlphaFoldDB" id="E8V1Z3"/>
<evidence type="ECO:0000256" key="4">
    <source>
        <dbReference type="ARBA" id="ARBA00017099"/>
    </source>
</evidence>
<name>E8V1Z3_TERSS</name>
<dbReference type="NCBIfam" id="TIGR01214">
    <property type="entry name" value="rmlD"/>
    <property type="match status" value="1"/>
</dbReference>
<comment type="similarity">
    <text evidence="2 6">Belongs to the dTDP-4-dehydrorhamnose reductase family.</text>
</comment>
<evidence type="ECO:0000256" key="2">
    <source>
        <dbReference type="ARBA" id="ARBA00010944"/>
    </source>
</evidence>
<dbReference type="InterPro" id="IPR005913">
    <property type="entry name" value="dTDP_dehydrorham_reduct"/>
</dbReference>
<sequence>MSLNNRILLTGSTGQLGAALQPLLASLGTVVAPTRSELDLSDAASIRRTMLAVRPRWVVHPGAYTAVDRAETEPEIAHAVNAVAPGVFGEEAKRIGAAVIAFSTDYVFDGSGSAPWKETDSTGPLNVYGQTKLDGERALAASGAAHLIFRTSWVYSAQGRSFLGTIAKLAREKEKLSIINDQHGAPTSASDLAEMTAYLVRQLEDGGEGRRAEDLVRTQSGVYHAAGTGEATWFDFAKHIVAFGKASYPDQTFAEILPIPTAEYPTPAKRPLNSRLDCTKLWDIFGWTMPLWTKSVDEALASRTAKGI</sequence>
<dbReference type="GO" id="GO:0005829">
    <property type="term" value="C:cytosol"/>
    <property type="evidence" value="ECO:0007669"/>
    <property type="project" value="TreeGrafter"/>
</dbReference>
<dbReference type="KEGG" id="tsa:AciPR4_2707"/>
<dbReference type="Pfam" id="PF04321">
    <property type="entry name" value="RmlD_sub_bind"/>
    <property type="match status" value="1"/>
</dbReference>
<keyword evidence="9" id="KW-1185">Reference proteome</keyword>
<dbReference type="RefSeq" id="WP_013569214.1">
    <property type="nucleotide sequence ID" value="NC_014963.1"/>
</dbReference>
<evidence type="ECO:0000256" key="3">
    <source>
        <dbReference type="ARBA" id="ARBA00012929"/>
    </source>
</evidence>
<dbReference type="GO" id="GO:0019305">
    <property type="term" value="P:dTDP-rhamnose biosynthetic process"/>
    <property type="evidence" value="ECO:0007669"/>
    <property type="project" value="UniProtKB-UniPathway"/>
</dbReference>
<evidence type="ECO:0000256" key="1">
    <source>
        <dbReference type="ARBA" id="ARBA00004781"/>
    </source>
</evidence>
<evidence type="ECO:0000313" key="8">
    <source>
        <dbReference type="EMBL" id="ADV83481.1"/>
    </source>
</evidence>
<dbReference type="Gene3D" id="3.90.25.10">
    <property type="entry name" value="UDP-galactose 4-epimerase, domain 1"/>
    <property type="match status" value="1"/>
</dbReference>
<dbReference type="InterPro" id="IPR036291">
    <property type="entry name" value="NAD(P)-bd_dom_sf"/>
</dbReference>
<keyword evidence="6 8" id="KW-0560">Oxidoreductase</keyword>
<dbReference type="SUPFAM" id="SSF51735">
    <property type="entry name" value="NAD(P)-binding Rossmann-fold domains"/>
    <property type="match status" value="1"/>
</dbReference>
<dbReference type="CDD" id="cd05254">
    <property type="entry name" value="dTDP_HR_like_SDR_e"/>
    <property type="match status" value="1"/>
</dbReference>
<protein>
    <recommendedName>
        <fullName evidence="4 6">dTDP-4-dehydrorhamnose reductase</fullName>
        <ecNumber evidence="3 6">1.1.1.133</ecNumber>
    </recommendedName>
</protein>
<dbReference type="GO" id="GO:0008831">
    <property type="term" value="F:dTDP-4-dehydrorhamnose reductase activity"/>
    <property type="evidence" value="ECO:0007669"/>
    <property type="project" value="UniProtKB-EC"/>
</dbReference>
<feature type="domain" description="RmlD-like substrate binding" evidence="7">
    <location>
        <begin position="6"/>
        <end position="302"/>
    </location>
</feature>
<dbReference type="eggNOG" id="COG1091">
    <property type="taxonomic scope" value="Bacteria"/>
</dbReference>
<dbReference type="InterPro" id="IPR029903">
    <property type="entry name" value="RmlD-like-bd"/>
</dbReference>
<dbReference type="PANTHER" id="PTHR10491:SF4">
    <property type="entry name" value="METHIONINE ADENOSYLTRANSFERASE 2 SUBUNIT BETA"/>
    <property type="match status" value="1"/>
</dbReference>
<accession>E8V1Z3</accession>
<dbReference type="STRING" id="401053.AciPR4_2707"/>
<keyword evidence="6" id="KW-0521">NADP</keyword>
<reference evidence="8 9" key="1">
    <citation type="journal article" date="2012" name="Stand. Genomic Sci.">
        <title>Complete genome sequence of Terriglobus saanensis type strain SP1PR4(T), an Acidobacteria from tundra soil.</title>
        <authorList>
            <person name="Rawat S.R."/>
            <person name="Mannisto M.K."/>
            <person name="Starovoytov V."/>
            <person name="Goodwin L."/>
            <person name="Nolan M."/>
            <person name="Hauser L."/>
            <person name="Land M."/>
            <person name="Davenport K.W."/>
            <person name="Woyke T."/>
            <person name="Haggblom M.M."/>
        </authorList>
    </citation>
    <scope>NUCLEOTIDE SEQUENCE</scope>
    <source>
        <strain evidence="9">ATCC BAA-1853 / DSM 23119 / SP1PR4</strain>
    </source>
</reference>
<evidence type="ECO:0000259" key="7">
    <source>
        <dbReference type="Pfam" id="PF04321"/>
    </source>
</evidence>
<gene>
    <name evidence="8" type="ordered locus">AciPR4_2707</name>
</gene>
<dbReference type="EC" id="1.1.1.133" evidence="3 6"/>
<comment type="catalytic activity">
    <reaction evidence="5">
        <text>dTDP-beta-L-rhamnose + NADP(+) = dTDP-4-dehydro-beta-L-rhamnose + NADPH + H(+)</text>
        <dbReference type="Rhea" id="RHEA:21796"/>
        <dbReference type="ChEBI" id="CHEBI:15378"/>
        <dbReference type="ChEBI" id="CHEBI:57510"/>
        <dbReference type="ChEBI" id="CHEBI:57783"/>
        <dbReference type="ChEBI" id="CHEBI:58349"/>
        <dbReference type="ChEBI" id="CHEBI:62830"/>
        <dbReference type="EC" id="1.1.1.133"/>
    </reaction>
</comment>
<dbReference type="Gene3D" id="3.40.50.720">
    <property type="entry name" value="NAD(P)-binding Rossmann-like Domain"/>
    <property type="match status" value="1"/>
</dbReference>
<evidence type="ECO:0000313" key="9">
    <source>
        <dbReference type="Proteomes" id="UP000006844"/>
    </source>
</evidence>
<comment type="pathway">
    <text evidence="1 6">Carbohydrate biosynthesis; dTDP-L-rhamnose biosynthesis.</text>
</comment>
<proteinExistence type="inferred from homology"/>
<comment type="function">
    <text evidence="6">Catalyzes the reduction of dTDP-6-deoxy-L-lyxo-4-hexulose to yield dTDP-L-rhamnose.</text>
</comment>
<evidence type="ECO:0000256" key="6">
    <source>
        <dbReference type="RuleBase" id="RU364082"/>
    </source>
</evidence>
<dbReference type="EMBL" id="CP002467">
    <property type="protein sequence ID" value="ADV83481.1"/>
    <property type="molecule type" value="Genomic_DNA"/>
</dbReference>
<dbReference type="HOGENOM" id="CLU_045518_1_0_0"/>
<dbReference type="Proteomes" id="UP000006844">
    <property type="component" value="Chromosome"/>
</dbReference>
<organism evidence="8 9">
    <name type="scientific">Terriglobus saanensis (strain ATCC BAA-1853 / DSM 23119 / SP1PR4)</name>
    <dbReference type="NCBI Taxonomy" id="401053"/>
    <lineage>
        <taxon>Bacteria</taxon>
        <taxon>Pseudomonadati</taxon>
        <taxon>Acidobacteriota</taxon>
        <taxon>Terriglobia</taxon>
        <taxon>Terriglobales</taxon>
        <taxon>Acidobacteriaceae</taxon>
        <taxon>Terriglobus</taxon>
    </lineage>
</organism>
<dbReference type="UniPathway" id="UPA00124"/>